<feature type="region of interest" description="Disordered" evidence="5">
    <location>
        <begin position="542"/>
        <end position="611"/>
    </location>
</feature>
<accession>A0A2V0PMX8</accession>
<dbReference type="SUPFAM" id="SSF56784">
    <property type="entry name" value="HAD-like"/>
    <property type="match status" value="1"/>
</dbReference>
<keyword evidence="3" id="KW-0460">Magnesium</keyword>
<feature type="coiled-coil region" evidence="4">
    <location>
        <begin position="502"/>
        <end position="536"/>
    </location>
</feature>
<evidence type="ECO:0000256" key="2">
    <source>
        <dbReference type="ARBA" id="ARBA00022801"/>
    </source>
</evidence>
<dbReference type="InParanoid" id="A0A2V0PMX8"/>
<dbReference type="Pfam" id="PF05761">
    <property type="entry name" value="5_nucleotid"/>
    <property type="match status" value="1"/>
</dbReference>
<keyword evidence="2" id="KW-0378">Hydrolase</keyword>
<feature type="coiled-coil region" evidence="4">
    <location>
        <begin position="246"/>
        <end position="273"/>
    </location>
</feature>
<dbReference type="PANTHER" id="PTHR12103:SF15">
    <property type="entry name" value="CYTOSOLIC PURINE 5'-NUCLEOTIDASE"/>
    <property type="match status" value="1"/>
</dbReference>
<evidence type="ECO:0000313" key="6">
    <source>
        <dbReference type="EMBL" id="GBF99260.1"/>
    </source>
</evidence>
<feature type="compositionally biased region" description="Low complexity" evidence="5">
    <location>
        <begin position="542"/>
        <end position="556"/>
    </location>
</feature>
<dbReference type="AlphaFoldDB" id="A0A2V0PMX8"/>
<dbReference type="GO" id="GO:0008253">
    <property type="term" value="F:5'-nucleotidase activity"/>
    <property type="evidence" value="ECO:0007669"/>
    <property type="project" value="TreeGrafter"/>
</dbReference>
<feature type="compositionally biased region" description="Low complexity" evidence="5">
    <location>
        <begin position="769"/>
        <end position="782"/>
    </location>
</feature>
<feature type="region of interest" description="Disordered" evidence="5">
    <location>
        <begin position="1"/>
        <end position="45"/>
    </location>
</feature>
<sequence>MLPRPTVRPRGRFGASGALQKAPQPARAPRLQRARRPAPAESAPNPAAAVTAAEACLAPYVDVPAPPSVREPLWCEREAGGRPVELRRRILCNRSLNMRHVRAIGFDMDYTIAQYKPKAFEELAYRETVAKLVRAFGYPPSLFDLGFDHRFMMRGLIVDKKRGNIIKIDRHKYVKLAYHGFRALRSDERDAVYNRAAVRDEYDEPDYAMVDTLFSLAESHLFSQLVELADKDPSSLPHGRAYQLIWRDLEAELRAAQERASELQNTVSRLEATAVVLNSGGSSEQRAAAAAVLDQLRAGERQRLEELQWQLTVHKSHKAAAVRDRDALSRMVAFLARAVAGGDGAEGAARGGAGAAPAPVRAARLRRALSLESADLYTAWQAPDSGGADSPRRSLLSLDGTLAAGGALLIPPPLARGGIQSWGSIGAQAAEAPGPEGAGAGRGGGGSGRVLPGALMRAVEAVSSHEARGRQLKEAVALFGEINAALEEYRAQQRDSDLEWRLSMVTADRNLLEAANAKLESEAAARAAEVAQLRAEAAALRSRLAAGPPRSGAASGNTTPRAEAGGFGGGGGGGSQHGSQNGRLAAANMAREAALRTSPAPEAPRGAAGHVRTGSVGSLALAGAPGASPRARAAALLSSQAAWTDALQSKIATGSTPAITPRRRAELLAALRTGPPGSLLLATGASRIPTPPGSGPSSGRSSTAGRSGGGAGGASTPPPAPRGSGGDRDRVCDVAPLQPQQPGFVDEWRLSSGPIVRPSWAEGGGGGVPAAASTGPSTGDTR</sequence>
<evidence type="ECO:0000256" key="5">
    <source>
        <dbReference type="SAM" id="MobiDB-lite"/>
    </source>
</evidence>
<dbReference type="STRING" id="307507.A0A2V0PMX8"/>
<comment type="caution">
    <text evidence="6">The sequence shown here is derived from an EMBL/GenBank/DDBJ whole genome shotgun (WGS) entry which is preliminary data.</text>
</comment>
<dbReference type="PANTHER" id="PTHR12103">
    <property type="entry name" value="5'-NUCLEOTIDASE DOMAIN-CONTAINING"/>
    <property type="match status" value="1"/>
</dbReference>
<protein>
    <submittedName>
        <fullName evidence="6">Uncharacterized protein</fullName>
    </submittedName>
</protein>
<keyword evidence="4" id="KW-0175">Coiled coil</keyword>
<keyword evidence="1" id="KW-0479">Metal-binding</keyword>
<dbReference type="EMBL" id="BDRX01000151">
    <property type="protein sequence ID" value="GBF99260.1"/>
    <property type="molecule type" value="Genomic_DNA"/>
</dbReference>
<feature type="compositionally biased region" description="Low complexity" evidence="5">
    <location>
        <begin position="695"/>
        <end position="705"/>
    </location>
</feature>
<reference evidence="6 7" key="1">
    <citation type="journal article" date="2018" name="Sci. Rep.">
        <title>Raphidocelis subcapitata (=Pseudokirchneriella subcapitata) provides an insight into genome evolution and environmental adaptations in the Sphaeropleales.</title>
        <authorList>
            <person name="Suzuki S."/>
            <person name="Yamaguchi H."/>
            <person name="Nakajima N."/>
            <person name="Kawachi M."/>
        </authorList>
    </citation>
    <scope>NUCLEOTIDE SEQUENCE [LARGE SCALE GENOMIC DNA]</scope>
    <source>
        <strain evidence="6 7">NIES-35</strain>
    </source>
</reference>
<dbReference type="InterPro" id="IPR008380">
    <property type="entry name" value="HAD-SF_hydro_IG_5-nucl"/>
</dbReference>
<evidence type="ECO:0000313" key="7">
    <source>
        <dbReference type="Proteomes" id="UP000247498"/>
    </source>
</evidence>
<feature type="compositionally biased region" description="Gly residues" evidence="5">
    <location>
        <begin position="565"/>
        <end position="576"/>
    </location>
</feature>
<name>A0A2V0PMX8_9CHLO</name>
<gene>
    <name evidence="6" type="ORF">Rsub_11785</name>
</gene>
<evidence type="ECO:0000256" key="4">
    <source>
        <dbReference type="SAM" id="Coils"/>
    </source>
</evidence>
<dbReference type="InterPro" id="IPR036412">
    <property type="entry name" value="HAD-like_sf"/>
</dbReference>
<feature type="compositionally biased region" description="Low complexity" evidence="5">
    <location>
        <begin position="577"/>
        <end position="596"/>
    </location>
</feature>
<evidence type="ECO:0000256" key="1">
    <source>
        <dbReference type="ARBA" id="ARBA00022723"/>
    </source>
</evidence>
<proteinExistence type="predicted"/>
<evidence type="ECO:0000256" key="3">
    <source>
        <dbReference type="ARBA" id="ARBA00022842"/>
    </source>
</evidence>
<dbReference type="Proteomes" id="UP000247498">
    <property type="component" value="Unassembled WGS sequence"/>
</dbReference>
<organism evidence="6 7">
    <name type="scientific">Raphidocelis subcapitata</name>
    <dbReference type="NCBI Taxonomy" id="307507"/>
    <lineage>
        <taxon>Eukaryota</taxon>
        <taxon>Viridiplantae</taxon>
        <taxon>Chlorophyta</taxon>
        <taxon>core chlorophytes</taxon>
        <taxon>Chlorophyceae</taxon>
        <taxon>CS clade</taxon>
        <taxon>Sphaeropleales</taxon>
        <taxon>Selenastraceae</taxon>
        <taxon>Raphidocelis</taxon>
    </lineage>
</organism>
<feature type="region of interest" description="Disordered" evidence="5">
    <location>
        <begin position="678"/>
        <end position="782"/>
    </location>
</feature>
<dbReference type="GO" id="GO:0046872">
    <property type="term" value="F:metal ion binding"/>
    <property type="evidence" value="ECO:0007669"/>
    <property type="project" value="UniProtKB-KW"/>
</dbReference>
<keyword evidence="7" id="KW-1185">Reference proteome</keyword>
<feature type="compositionally biased region" description="Low complexity" evidence="5">
    <location>
        <begin position="18"/>
        <end position="29"/>
    </location>
</feature>
<dbReference type="OrthoDB" id="10252832at2759"/>